<proteinExistence type="predicted"/>
<protein>
    <submittedName>
        <fullName evidence="2">Nucleosidase</fullName>
    </submittedName>
</protein>
<evidence type="ECO:0000313" key="2">
    <source>
        <dbReference type="EMBL" id="MBN9645205.1"/>
    </source>
</evidence>
<reference evidence="2" key="1">
    <citation type="submission" date="2021-03" db="EMBL/GenBank/DDBJ databases">
        <authorList>
            <person name="Sun Q."/>
        </authorList>
    </citation>
    <scope>NUCLEOTIDE SEQUENCE</scope>
    <source>
        <strain evidence="2">CCM 8862</strain>
    </source>
</reference>
<evidence type="ECO:0000259" key="1">
    <source>
        <dbReference type="Pfam" id="PF01048"/>
    </source>
</evidence>
<comment type="caution">
    <text evidence="2">The sequence shown here is derived from an EMBL/GenBank/DDBJ whole genome shotgun (WGS) entry which is preliminary data.</text>
</comment>
<dbReference type="GO" id="GO:0005829">
    <property type="term" value="C:cytosol"/>
    <property type="evidence" value="ECO:0007669"/>
    <property type="project" value="TreeGrafter"/>
</dbReference>
<feature type="domain" description="Nucleoside phosphorylase" evidence="1">
    <location>
        <begin position="29"/>
        <end position="195"/>
    </location>
</feature>
<gene>
    <name evidence="2" type="ORF">JZY06_11370</name>
</gene>
<accession>A0A939E1E6</accession>
<dbReference type="RefSeq" id="WP_207279675.1">
    <property type="nucleotide sequence ID" value="NZ_JAFLEQ010000017.1"/>
</dbReference>
<dbReference type="Proteomes" id="UP000664332">
    <property type="component" value="Unassembled WGS sequence"/>
</dbReference>
<dbReference type="GO" id="GO:0009116">
    <property type="term" value="P:nucleoside metabolic process"/>
    <property type="evidence" value="ECO:0007669"/>
    <property type="project" value="InterPro"/>
</dbReference>
<dbReference type="GO" id="GO:0019284">
    <property type="term" value="P:L-methionine salvage from S-adenosylmethionine"/>
    <property type="evidence" value="ECO:0007669"/>
    <property type="project" value="TreeGrafter"/>
</dbReference>
<dbReference type="Pfam" id="PF01048">
    <property type="entry name" value="PNP_UDP_1"/>
    <property type="match status" value="1"/>
</dbReference>
<dbReference type="PANTHER" id="PTHR46832:SF1">
    <property type="entry name" value="5'-METHYLTHIOADENOSINE_S-ADENOSYLHOMOCYSTEINE NUCLEOSIDASE"/>
    <property type="match status" value="1"/>
</dbReference>
<evidence type="ECO:0000313" key="3">
    <source>
        <dbReference type="Proteomes" id="UP000664332"/>
    </source>
</evidence>
<dbReference type="Gene3D" id="3.40.50.1580">
    <property type="entry name" value="Nucleoside phosphorylase domain"/>
    <property type="match status" value="1"/>
</dbReference>
<dbReference type="PANTHER" id="PTHR46832">
    <property type="entry name" value="5'-METHYLTHIOADENOSINE/S-ADENOSYLHOMOCYSTEINE NUCLEOSIDASE"/>
    <property type="match status" value="1"/>
</dbReference>
<name>A0A939E1E6_9CORY</name>
<dbReference type="GO" id="GO:0008930">
    <property type="term" value="F:methylthioadenosine nucleosidase activity"/>
    <property type="evidence" value="ECO:0007669"/>
    <property type="project" value="TreeGrafter"/>
</dbReference>
<dbReference type="EMBL" id="JAFLEQ010000017">
    <property type="protein sequence ID" value="MBN9645205.1"/>
    <property type="molecule type" value="Genomic_DNA"/>
</dbReference>
<dbReference type="AlphaFoldDB" id="A0A939E1E6"/>
<dbReference type="GO" id="GO:0008782">
    <property type="term" value="F:adenosylhomocysteine nucleosidase activity"/>
    <property type="evidence" value="ECO:0007669"/>
    <property type="project" value="TreeGrafter"/>
</dbReference>
<keyword evidence="3" id="KW-1185">Reference proteome</keyword>
<dbReference type="InterPro" id="IPR000845">
    <property type="entry name" value="Nucleoside_phosphorylase_d"/>
</dbReference>
<organism evidence="2 3">
    <name type="scientific">Corynebacterium mendelii</name>
    <dbReference type="NCBI Taxonomy" id="2765362"/>
    <lineage>
        <taxon>Bacteria</taxon>
        <taxon>Bacillati</taxon>
        <taxon>Actinomycetota</taxon>
        <taxon>Actinomycetes</taxon>
        <taxon>Mycobacteriales</taxon>
        <taxon>Corynebacteriaceae</taxon>
        <taxon>Corynebacterium</taxon>
    </lineage>
</organism>
<dbReference type="SUPFAM" id="SSF53167">
    <property type="entry name" value="Purine and uridine phosphorylases"/>
    <property type="match status" value="1"/>
</dbReference>
<dbReference type="NCBIfam" id="NF004168">
    <property type="entry name" value="PRK05634.1"/>
    <property type="match status" value="1"/>
</dbReference>
<dbReference type="InterPro" id="IPR035994">
    <property type="entry name" value="Nucleoside_phosphorylase_sf"/>
</dbReference>
<sequence>MDNPIVNNIPLVVSATQGEARHLDTDLPVVVTGVGTLAATLTLTELIVDAASRGIAPSCLINLGTAGALKEGVSGFFEVSWVYKHDFNDDVLEAIDGKPMLNDLVLATTGVLPEAVLATGDSFVADSATKNRLAQKASLVEMEGYAVAYVGYRFGIPVTLIKQTSDMADEKAVAEWADAVPGSSRSLGQALKTYLEKGTVVVPPYPARREFR</sequence>